<dbReference type="InParanoid" id="H1Z2X3"/>
<dbReference type="HOGENOM" id="CLU_2613664_0_0_2"/>
<dbReference type="OrthoDB" id="108634at2157"/>
<dbReference type="STRING" id="937775.Metlim_0579"/>
<dbReference type="RefSeq" id="WP_004076415.1">
    <property type="nucleotide sequence ID" value="NZ_CM001436.1"/>
</dbReference>
<proteinExistence type="predicted"/>
<dbReference type="AlphaFoldDB" id="H1Z2X3"/>
<gene>
    <name evidence="1" type="ORF">Metlim_0579</name>
</gene>
<keyword evidence="2" id="KW-1185">Reference proteome</keyword>
<evidence type="ECO:0000313" key="2">
    <source>
        <dbReference type="Proteomes" id="UP000005741"/>
    </source>
</evidence>
<accession>H1Z2X3</accession>
<dbReference type="Proteomes" id="UP000005741">
    <property type="component" value="Chromosome"/>
</dbReference>
<sequence length="79" mass="8902">MNAVAYDKYQKMILNVLMRKMGPAANDFAVDLGNNVGIPFHKAAPDNVSRFAERIEVDATRFVSEKDAKFMANVIRKLK</sequence>
<name>H1Z2X3_9EURY</name>
<dbReference type="EMBL" id="CM001436">
    <property type="protein sequence ID" value="EHQ34712.1"/>
    <property type="molecule type" value="Genomic_DNA"/>
</dbReference>
<protein>
    <submittedName>
        <fullName evidence="1">Uncharacterized protein</fullName>
    </submittedName>
</protein>
<reference evidence="1 2" key="1">
    <citation type="submission" date="2011-10" db="EMBL/GenBank/DDBJ databases">
        <title>The Improved High-Quality Draft genome of Methanoplanus limicola DSM 2279.</title>
        <authorList>
            <consortium name="US DOE Joint Genome Institute (JGI-PGF)"/>
            <person name="Lucas S."/>
            <person name="Copeland A."/>
            <person name="Lapidus A."/>
            <person name="Glavina del Rio T."/>
            <person name="Dalin E."/>
            <person name="Tice H."/>
            <person name="Bruce D."/>
            <person name="Goodwin L."/>
            <person name="Pitluck S."/>
            <person name="Peters L."/>
            <person name="Mikhailova N."/>
            <person name="Lu M."/>
            <person name="Kyrpides N."/>
            <person name="Mavromatis K."/>
            <person name="Ivanova N."/>
            <person name="Markowitz V."/>
            <person name="Cheng J.-F."/>
            <person name="Hugenholtz P."/>
            <person name="Woyke T."/>
            <person name="Wu D."/>
            <person name="Wirth R."/>
            <person name="Brambilla E.-M."/>
            <person name="Klenk H.-P."/>
            <person name="Eisen J.A."/>
        </authorList>
    </citation>
    <scope>NUCLEOTIDE SEQUENCE [LARGE SCALE GENOMIC DNA]</scope>
    <source>
        <strain evidence="1 2">DSM 2279</strain>
    </source>
</reference>
<evidence type="ECO:0000313" key="1">
    <source>
        <dbReference type="EMBL" id="EHQ34712.1"/>
    </source>
</evidence>
<organism evidence="1 2">
    <name type="scientific">Methanoplanus limicola DSM 2279</name>
    <dbReference type="NCBI Taxonomy" id="937775"/>
    <lineage>
        <taxon>Archaea</taxon>
        <taxon>Methanobacteriati</taxon>
        <taxon>Methanobacteriota</taxon>
        <taxon>Stenosarchaea group</taxon>
        <taxon>Methanomicrobia</taxon>
        <taxon>Methanomicrobiales</taxon>
        <taxon>Methanomicrobiaceae</taxon>
        <taxon>Methanoplanus</taxon>
    </lineage>
</organism>